<dbReference type="AlphaFoldDB" id="A0A420BEZ7"/>
<protein>
    <submittedName>
        <fullName evidence="2">Uncharacterized protein</fullName>
    </submittedName>
</protein>
<keyword evidence="1" id="KW-0472">Membrane</keyword>
<accession>A0A420BEZ7</accession>
<dbReference type="EMBL" id="RAPY01000001">
    <property type="protein sequence ID" value="RKE55269.1"/>
    <property type="molecule type" value="Genomic_DNA"/>
</dbReference>
<reference evidence="2 3" key="1">
    <citation type="submission" date="2018-09" db="EMBL/GenBank/DDBJ databases">
        <title>Genomic Encyclopedia of Type Strains, Phase III (KMG-III): the genomes of soil and plant-associated and newly described type strains.</title>
        <authorList>
            <person name="Whitman W."/>
        </authorList>
    </citation>
    <scope>NUCLEOTIDE SEQUENCE [LARGE SCALE GENOMIC DNA]</scope>
    <source>
        <strain evidence="2 3">CECT 7938</strain>
    </source>
</reference>
<evidence type="ECO:0000313" key="3">
    <source>
        <dbReference type="Proteomes" id="UP000286246"/>
    </source>
</evidence>
<keyword evidence="3" id="KW-1185">Reference proteome</keyword>
<feature type="transmembrane region" description="Helical" evidence="1">
    <location>
        <begin position="88"/>
        <end position="104"/>
    </location>
</feature>
<name>A0A420BEZ7_SPHD1</name>
<evidence type="ECO:0000313" key="2">
    <source>
        <dbReference type="EMBL" id="RKE55269.1"/>
    </source>
</evidence>
<keyword evidence="1" id="KW-1133">Transmembrane helix</keyword>
<comment type="caution">
    <text evidence="2">The sequence shown here is derived from an EMBL/GenBank/DDBJ whole genome shotgun (WGS) entry which is preliminary data.</text>
</comment>
<sequence>MIRSTGNVKKIVSNILTQPILCRIIGVLMVLFNSLITFSDIHTLYQYHFCKSCYWYEMELESILYFRITIGTINILLGMALITLKIRYWLLVLIIYILIFNISFELEKIIHRVEIGDPQESSCAGDNTQLVSDYAIVFGGRSFPILPHEIRIRMEPSNILKIYRKSDRNIKYAASSREKSGTKYSANFIINGFIFVWKNSQGLSLFPAIYPTIGKHIKHKSFPRTDRGKLLSDCYRLFLRYP</sequence>
<feature type="transmembrane region" description="Helical" evidence="1">
    <location>
        <begin position="20"/>
        <end position="38"/>
    </location>
</feature>
<evidence type="ECO:0000256" key="1">
    <source>
        <dbReference type="SAM" id="Phobius"/>
    </source>
</evidence>
<feature type="transmembrane region" description="Helical" evidence="1">
    <location>
        <begin position="64"/>
        <end position="81"/>
    </location>
</feature>
<organism evidence="2 3">
    <name type="scientific">Sphingobacterium detergens</name>
    <dbReference type="NCBI Taxonomy" id="1145106"/>
    <lineage>
        <taxon>Bacteria</taxon>
        <taxon>Pseudomonadati</taxon>
        <taxon>Bacteroidota</taxon>
        <taxon>Sphingobacteriia</taxon>
        <taxon>Sphingobacteriales</taxon>
        <taxon>Sphingobacteriaceae</taxon>
        <taxon>Sphingobacterium</taxon>
    </lineage>
</organism>
<gene>
    <name evidence="2" type="ORF">DFQ12_0099</name>
</gene>
<keyword evidence="1" id="KW-0812">Transmembrane</keyword>
<dbReference type="Proteomes" id="UP000286246">
    <property type="component" value="Unassembled WGS sequence"/>
</dbReference>
<proteinExistence type="predicted"/>